<evidence type="ECO:0000256" key="1">
    <source>
        <dbReference type="SAM" id="MobiDB-lite"/>
    </source>
</evidence>
<dbReference type="InterPro" id="IPR017856">
    <property type="entry name" value="Integrase-like_N"/>
</dbReference>
<feature type="non-terminal residue" evidence="2">
    <location>
        <position position="139"/>
    </location>
</feature>
<dbReference type="SUPFAM" id="SSF75625">
    <property type="entry name" value="YebC-like"/>
    <property type="match status" value="1"/>
</dbReference>
<dbReference type="OrthoDB" id="2017544at2759"/>
<feature type="non-terminal residue" evidence="2">
    <location>
        <position position="1"/>
    </location>
</feature>
<name>A0A7L4NGU5_9AVES</name>
<organism evidence="2 3">
    <name type="scientific">Ceyx cyanopectus</name>
    <name type="common">Indigo-banded kingfisher</name>
    <dbReference type="NCBI Taxonomy" id="390723"/>
    <lineage>
        <taxon>Eukaryota</taxon>
        <taxon>Metazoa</taxon>
        <taxon>Chordata</taxon>
        <taxon>Craniata</taxon>
        <taxon>Vertebrata</taxon>
        <taxon>Euteleostomi</taxon>
        <taxon>Archelosauria</taxon>
        <taxon>Archosauria</taxon>
        <taxon>Dinosauria</taxon>
        <taxon>Saurischia</taxon>
        <taxon>Theropoda</taxon>
        <taxon>Coelurosauria</taxon>
        <taxon>Aves</taxon>
        <taxon>Neognathae</taxon>
        <taxon>Neoaves</taxon>
        <taxon>Telluraves</taxon>
        <taxon>Coraciimorphae</taxon>
        <taxon>Coraciiformes</taxon>
        <taxon>Alcedinidae</taxon>
        <taxon>Ceyx</taxon>
    </lineage>
</organism>
<evidence type="ECO:0000313" key="3">
    <source>
        <dbReference type="Proteomes" id="UP000586704"/>
    </source>
</evidence>
<dbReference type="AlphaFoldDB" id="A0A7L4NGU5"/>
<dbReference type="InterPro" id="IPR029072">
    <property type="entry name" value="YebC-like"/>
</dbReference>
<gene>
    <name evidence="2" type="primary">Taco1</name>
    <name evidence="2" type="ORF">CEYCYA_R12061</name>
</gene>
<keyword evidence="3" id="KW-1185">Reference proteome</keyword>
<evidence type="ECO:0000313" key="2">
    <source>
        <dbReference type="EMBL" id="NXY88692.1"/>
    </source>
</evidence>
<feature type="compositionally biased region" description="Gly residues" evidence="1">
    <location>
        <begin position="125"/>
        <end position="139"/>
    </location>
</feature>
<accession>A0A7L4NGU5</accession>
<reference evidence="2 3" key="1">
    <citation type="submission" date="2020-02" db="EMBL/GenBank/DDBJ databases">
        <title>Bird 10,000 Genomes (B10K) Project - Family phase.</title>
        <authorList>
            <person name="Zhang G."/>
        </authorList>
    </citation>
    <scope>NUCLEOTIDE SEQUENCE [LARGE SCALE GENOMIC DNA]</scope>
    <source>
        <strain evidence="2">B10K-DU-013-51</strain>
        <tissue evidence="2">Mixed tissue sample</tissue>
    </source>
</reference>
<feature type="region of interest" description="Disordered" evidence="1">
    <location>
        <begin position="69"/>
        <end position="139"/>
    </location>
</feature>
<dbReference type="Proteomes" id="UP000586704">
    <property type="component" value="Unassembled WGS sequence"/>
</dbReference>
<feature type="compositionally biased region" description="Basic and acidic residues" evidence="1">
    <location>
        <begin position="89"/>
        <end position="107"/>
    </location>
</feature>
<proteinExistence type="predicted"/>
<sequence length="139" mass="14464">LHTLGVASRRLWPFLAAAPPPRRCLHPGAVGGSLAGHNRWSKVRNVKGPRDAARSRLFQRLAQLLRSAARGGLGVPPPNQSPHIQPRCRQGDDGRRRPARLRAERGGEGGTPGPAGTAGVHGDRPGAGAGGRGSGRLPG</sequence>
<comment type="caution">
    <text evidence="2">The sequence shown here is derived from an EMBL/GenBank/DDBJ whole genome shotgun (WGS) entry which is preliminary data.</text>
</comment>
<dbReference type="EMBL" id="VYZU01066488">
    <property type="protein sequence ID" value="NXY88692.1"/>
    <property type="molecule type" value="Genomic_DNA"/>
</dbReference>
<protein>
    <submittedName>
        <fullName evidence="2">TACO1 oxidase</fullName>
    </submittedName>
</protein>
<dbReference type="Gene3D" id="1.10.10.200">
    <property type="match status" value="1"/>
</dbReference>